<evidence type="ECO:0000313" key="2">
    <source>
        <dbReference type="Proteomes" id="UP000036356"/>
    </source>
</evidence>
<gene>
    <name evidence="1" type="ORF">DEAC_c20280</name>
</gene>
<dbReference type="EMBL" id="LDZY01000006">
    <property type="protein sequence ID" value="KLU65989.1"/>
    <property type="molecule type" value="Genomic_DNA"/>
</dbReference>
<name>A0A0J1FR74_9FIRM</name>
<dbReference type="Pfam" id="PF07873">
    <property type="entry name" value="YabP"/>
    <property type="match status" value="1"/>
</dbReference>
<evidence type="ECO:0000313" key="1">
    <source>
        <dbReference type="EMBL" id="KLU65989.1"/>
    </source>
</evidence>
<dbReference type="RefSeq" id="WP_047809896.1">
    <property type="nucleotide sequence ID" value="NZ_LDZY01000006.1"/>
</dbReference>
<dbReference type="STRING" id="476652.DEAC_c20280"/>
<dbReference type="InterPro" id="IPR022476">
    <property type="entry name" value="Spore_YabP/YqfC"/>
</dbReference>
<sequence>MFKKIQTSVGDILDFPPDVAGEGPKITITGRQQILIENYQSIINFSEEEIRLETADGEVFLRGKGFVLKTILATELRIEGELNALSFEEGVEKNV</sequence>
<dbReference type="Proteomes" id="UP000036356">
    <property type="component" value="Unassembled WGS sequence"/>
</dbReference>
<comment type="caution">
    <text evidence="1">The sequence shown here is derived from an EMBL/GenBank/DDBJ whole genome shotgun (WGS) entry which is preliminary data.</text>
</comment>
<dbReference type="PATRIC" id="fig|476652.3.peg.2099"/>
<dbReference type="AlphaFoldDB" id="A0A0J1FR74"/>
<dbReference type="InterPro" id="IPR038705">
    <property type="entry name" value="YabP_sf"/>
</dbReference>
<keyword evidence="2" id="KW-1185">Reference proteome</keyword>
<reference evidence="1 2" key="1">
    <citation type="submission" date="2015-06" db="EMBL/GenBank/DDBJ databases">
        <title>Draft genome of the moderately acidophilic sulfate reducer Candidatus Desulfosporosinus acididurans strain M1.</title>
        <authorList>
            <person name="Poehlein A."/>
            <person name="Petzsch P."/>
            <person name="Johnson B.D."/>
            <person name="Schloemann M."/>
            <person name="Daniel R."/>
            <person name="Muehling M."/>
        </authorList>
    </citation>
    <scope>NUCLEOTIDE SEQUENCE [LARGE SCALE GENOMIC DNA]</scope>
    <source>
        <strain evidence="1 2">M1</strain>
    </source>
</reference>
<organism evidence="1 2">
    <name type="scientific">Desulfosporosinus acididurans</name>
    <dbReference type="NCBI Taxonomy" id="476652"/>
    <lineage>
        <taxon>Bacteria</taxon>
        <taxon>Bacillati</taxon>
        <taxon>Bacillota</taxon>
        <taxon>Clostridia</taxon>
        <taxon>Eubacteriales</taxon>
        <taxon>Desulfitobacteriaceae</taxon>
        <taxon>Desulfosporosinus</taxon>
    </lineage>
</organism>
<accession>A0A0J1FR74</accession>
<dbReference type="Gene3D" id="2.60.40.2000">
    <property type="match status" value="1"/>
</dbReference>
<protein>
    <submittedName>
        <fullName evidence="1">YabP family protein</fullName>
    </submittedName>
</protein>
<proteinExistence type="predicted"/>